<organism evidence="9 10">
    <name type="scientific">Halothiobacillus diazotrophicus</name>
    <dbReference type="NCBI Taxonomy" id="1860122"/>
    <lineage>
        <taxon>Bacteria</taxon>
        <taxon>Pseudomonadati</taxon>
        <taxon>Pseudomonadota</taxon>
        <taxon>Gammaproteobacteria</taxon>
        <taxon>Chromatiales</taxon>
        <taxon>Halothiobacillaceae</taxon>
        <taxon>Halothiobacillus</taxon>
    </lineage>
</organism>
<feature type="domain" description="Glucan biosynthesis periplasmic MdoG C-terminal" evidence="8">
    <location>
        <begin position="78"/>
        <end position="564"/>
    </location>
</feature>
<dbReference type="InterPro" id="IPR013783">
    <property type="entry name" value="Ig-like_fold"/>
</dbReference>
<dbReference type="Pfam" id="PF04349">
    <property type="entry name" value="MdoG"/>
    <property type="match status" value="1"/>
</dbReference>
<dbReference type="PANTHER" id="PTHR30504">
    <property type="entry name" value="GLUCANS BIOSYNTHESIS PROTEIN"/>
    <property type="match status" value="1"/>
</dbReference>
<protein>
    <recommendedName>
        <fullName evidence="4">Glucans biosynthesis protein D</fullName>
    </recommendedName>
</protein>
<comment type="pathway">
    <text evidence="2">Glycan metabolism; osmoregulated periplasmic glucan (OPG) biosynthesis.</text>
</comment>
<proteinExistence type="inferred from homology"/>
<dbReference type="Gene3D" id="2.70.98.10">
    <property type="match status" value="1"/>
</dbReference>
<dbReference type="InterPro" id="IPR014438">
    <property type="entry name" value="Glucan_biosyn_MdoG/MdoD"/>
</dbReference>
<dbReference type="PANTHER" id="PTHR30504:SF3">
    <property type="entry name" value="GLUCANS BIOSYNTHESIS PROTEIN D"/>
    <property type="match status" value="1"/>
</dbReference>
<evidence type="ECO:0000256" key="5">
    <source>
        <dbReference type="ARBA" id="ARBA00022729"/>
    </source>
</evidence>
<dbReference type="InterPro" id="IPR014756">
    <property type="entry name" value="Ig_E-set"/>
</dbReference>
<evidence type="ECO:0000256" key="1">
    <source>
        <dbReference type="ARBA" id="ARBA00004418"/>
    </source>
</evidence>
<comment type="subcellular location">
    <subcellularLocation>
        <location evidence="1">Periplasm</location>
    </subcellularLocation>
</comment>
<evidence type="ECO:0000256" key="2">
    <source>
        <dbReference type="ARBA" id="ARBA00005001"/>
    </source>
</evidence>
<dbReference type="Proteomes" id="UP000078596">
    <property type="component" value="Chromosome"/>
</dbReference>
<dbReference type="STRING" id="1860122.A9404_05235"/>
<reference evidence="9 10" key="1">
    <citation type="submission" date="2016-06" db="EMBL/GenBank/DDBJ databases">
        <title>Insight into the functional genes involving in sulfur oxidation in Pearl River water.</title>
        <authorList>
            <person name="Luo J."/>
            <person name="Tan X."/>
            <person name="Lin W."/>
        </authorList>
    </citation>
    <scope>NUCLEOTIDE SEQUENCE [LARGE SCALE GENOMIC DNA]</scope>
    <source>
        <strain evidence="9 10">LS2</strain>
    </source>
</reference>
<dbReference type="EMBL" id="CP016027">
    <property type="protein sequence ID" value="ANJ66856.1"/>
    <property type="molecule type" value="Genomic_DNA"/>
</dbReference>
<keyword evidence="10" id="KW-1185">Reference proteome</keyword>
<feature type="chain" id="PRO_5008250378" description="Glucans biosynthesis protein D" evidence="7">
    <location>
        <begin position="41"/>
        <end position="574"/>
    </location>
</feature>
<dbReference type="Gene3D" id="2.60.40.10">
    <property type="entry name" value="Immunoglobulins"/>
    <property type="match status" value="1"/>
</dbReference>
<evidence type="ECO:0000313" key="9">
    <source>
        <dbReference type="EMBL" id="ANJ66856.1"/>
    </source>
</evidence>
<evidence type="ECO:0000313" key="10">
    <source>
        <dbReference type="Proteomes" id="UP000078596"/>
    </source>
</evidence>
<gene>
    <name evidence="9" type="ORF">A9404_05235</name>
</gene>
<evidence type="ECO:0000256" key="7">
    <source>
        <dbReference type="SAM" id="SignalP"/>
    </source>
</evidence>
<sequence>MSKESSHSELTPSEYTRRAFLFTLANAGALAALGFPEAQAAEVPATPATAAPAGTTAVKAPVPPATPEGLSLGAPKPFSFKSLISRAEEMAKAPYQAPPSPVPEAIKAINYDAAGKIQFNAKDALWRDGPSVYPITFRPLGEYFLKSVNMHVVEGGRAREVEYRPDYFTMPADSPLHQVPAGQSAISGFWVQRSRRIGDWTKSEPWATFQGASYFRAISRQGQVGMSARGIAVNTGLPQGEEFPDFRSFWFEPALNEGDPVVVYALLDGPSITGAYRFELRFDGDTEMVIENHLFIRKTIDQLGIAPLTSMFWYDETPNKHLRGWRPEVHDSDTLAIWRSDNERAVRPLTNPPALAYSAFIDEHPRGFGLLQRDRDPSHYLDGVGYEKRPSVWVEPIVDSKEYDDWGKGSVTLIEIPTDDETFDNIVAFWQPKGPALAGSSLNFKYRLYWTEHEPFFPHGHLARAVALRAGPGGDFGRSRPANTVKLVIEWESQLFQGHQTSEGTFTVTASAGKISNVNVDWVAGTPRWRTEFDLFVDTDAPVELNGVLSIGGEVVSETWLYQFHRQSFIQMMA</sequence>
<dbReference type="AlphaFoldDB" id="A0A191ZG45"/>
<accession>A0A191ZG45</accession>
<evidence type="ECO:0000256" key="6">
    <source>
        <dbReference type="ARBA" id="ARBA00022764"/>
    </source>
</evidence>
<dbReference type="InterPro" id="IPR006311">
    <property type="entry name" value="TAT_signal"/>
</dbReference>
<dbReference type="GO" id="GO:0003824">
    <property type="term" value="F:catalytic activity"/>
    <property type="evidence" value="ECO:0007669"/>
    <property type="project" value="InterPro"/>
</dbReference>
<dbReference type="KEGG" id="haz:A9404_05235"/>
<dbReference type="InterPro" id="IPR014718">
    <property type="entry name" value="GH-type_carb-bd"/>
</dbReference>
<feature type="signal peptide" evidence="7">
    <location>
        <begin position="1"/>
        <end position="40"/>
    </location>
</feature>
<name>A0A191ZG45_9GAMM</name>
<dbReference type="UniPathway" id="UPA00637"/>
<keyword evidence="5 7" id="KW-0732">Signal</keyword>
<dbReference type="RefSeq" id="WP_066099218.1">
    <property type="nucleotide sequence ID" value="NZ_CP016027.1"/>
</dbReference>
<dbReference type="SUPFAM" id="SSF81296">
    <property type="entry name" value="E set domains"/>
    <property type="match status" value="1"/>
</dbReference>
<comment type="similarity">
    <text evidence="3">Belongs to the OpgD/OpgG family.</text>
</comment>
<dbReference type="GO" id="GO:0030246">
    <property type="term" value="F:carbohydrate binding"/>
    <property type="evidence" value="ECO:0007669"/>
    <property type="project" value="InterPro"/>
</dbReference>
<keyword evidence="6" id="KW-0574">Periplasm</keyword>
<dbReference type="OrthoDB" id="335750at2"/>
<evidence type="ECO:0000259" key="8">
    <source>
        <dbReference type="Pfam" id="PF04349"/>
    </source>
</evidence>
<dbReference type="GO" id="GO:0030288">
    <property type="term" value="C:outer membrane-bounded periplasmic space"/>
    <property type="evidence" value="ECO:0007669"/>
    <property type="project" value="TreeGrafter"/>
</dbReference>
<dbReference type="SUPFAM" id="SSF74650">
    <property type="entry name" value="Galactose mutarotase-like"/>
    <property type="match status" value="1"/>
</dbReference>
<dbReference type="InterPro" id="IPR011013">
    <property type="entry name" value="Gal_mutarotase_sf_dom"/>
</dbReference>
<dbReference type="InterPro" id="IPR007444">
    <property type="entry name" value="Glucan_biosyn_MdoG_C"/>
</dbReference>
<dbReference type="PROSITE" id="PS51318">
    <property type="entry name" value="TAT"/>
    <property type="match status" value="1"/>
</dbReference>
<evidence type="ECO:0000256" key="4">
    <source>
        <dbReference type="ARBA" id="ARBA00015372"/>
    </source>
</evidence>
<dbReference type="PIRSF" id="PIRSF006281">
    <property type="entry name" value="MdoG"/>
    <property type="match status" value="1"/>
</dbReference>
<evidence type="ECO:0000256" key="3">
    <source>
        <dbReference type="ARBA" id="ARBA00009284"/>
    </source>
</evidence>
<dbReference type="GO" id="GO:0051274">
    <property type="term" value="P:beta-glucan biosynthetic process"/>
    <property type="evidence" value="ECO:0007669"/>
    <property type="project" value="TreeGrafter"/>
</dbReference>